<keyword evidence="1" id="KW-1133">Transmembrane helix</keyword>
<comment type="caution">
    <text evidence="2">The sequence shown here is derived from an EMBL/GenBank/DDBJ whole genome shotgun (WGS) entry which is preliminary data.</text>
</comment>
<evidence type="ECO:0000256" key="1">
    <source>
        <dbReference type="SAM" id="Phobius"/>
    </source>
</evidence>
<keyword evidence="1" id="KW-0812">Transmembrane</keyword>
<feature type="transmembrane region" description="Helical" evidence="1">
    <location>
        <begin position="67"/>
        <end position="90"/>
    </location>
</feature>
<dbReference type="Proteomes" id="UP000659388">
    <property type="component" value="Unassembled WGS sequence"/>
</dbReference>
<evidence type="ECO:0000313" key="3">
    <source>
        <dbReference type="Proteomes" id="UP000659388"/>
    </source>
</evidence>
<protein>
    <recommendedName>
        <fullName evidence="4">DUF3325 domain-containing protein</fullName>
    </recommendedName>
</protein>
<dbReference type="EMBL" id="JAESIY010000013">
    <property type="protein sequence ID" value="MBL3658453.1"/>
    <property type="molecule type" value="Genomic_DNA"/>
</dbReference>
<name>A0A937FDC0_9BACT</name>
<gene>
    <name evidence="2" type="ORF">JL102_20035</name>
</gene>
<keyword evidence="1" id="KW-0472">Membrane</keyword>
<organism evidence="2 3">
    <name type="scientific">Fulvivirga sediminis</name>
    <dbReference type="NCBI Taxonomy" id="2803949"/>
    <lineage>
        <taxon>Bacteria</taxon>
        <taxon>Pseudomonadati</taxon>
        <taxon>Bacteroidota</taxon>
        <taxon>Cytophagia</taxon>
        <taxon>Cytophagales</taxon>
        <taxon>Fulvivirgaceae</taxon>
        <taxon>Fulvivirga</taxon>
    </lineage>
</organism>
<dbReference type="AlphaFoldDB" id="A0A937FDC0"/>
<evidence type="ECO:0000313" key="2">
    <source>
        <dbReference type="EMBL" id="MBL3658453.1"/>
    </source>
</evidence>
<proteinExistence type="predicted"/>
<sequence length="109" mass="12307">MITLSIILTFIGFWCFYQNSNRAELSKPNGFEKWLRGHKEQSYISGLFALVLGFVFCLFSFGVTSGIFTYILTLTVIASLSIILGPLGYVNRWTISIFLVTALIFETAF</sequence>
<evidence type="ECO:0008006" key="4">
    <source>
        <dbReference type="Google" id="ProtNLM"/>
    </source>
</evidence>
<feature type="transmembrane region" description="Helical" evidence="1">
    <location>
        <begin position="43"/>
        <end position="61"/>
    </location>
</feature>
<reference evidence="2" key="1">
    <citation type="submission" date="2021-01" db="EMBL/GenBank/DDBJ databases">
        <title>Fulvivirga kasyanovii gen. nov., sp nov., a novel member of the phylum Bacteroidetes isolated from seawater in a mussel farm.</title>
        <authorList>
            <person name="Zhao L.-H."/>
            <person name="Wang Z.-J."/>
        </authorList>
    </citation>
    <scope>NUCLEOTIDE SEQUENCE</scope>
    <source>
        <strain evidence="2">2943</strain>
    </source>
</reference>
<dbReference type="RefSeq" id="WP_202246249.1">
    <property type="nucleotide sequence ID" value="NZ_JAESIY010000013.1"/>
</dbReference>
<keyword evidence="3" id="KW-1185">Reference proteome</keyword>
<accession>A0A937FDC0</accession>